<dbReference type="InterPro" id="IPR003333">
    <property type="entry name" value="CMAS"/>
</dbReference>
<evidence type="ECO:0000256" key="3">
    <source>
        <dbReference type="ARBA" id="ARBA00022679"/>
    </source>
</evidence>
<dbReference type="Gene3D" id="3.40.50.150">
    <property type="entry name" value="Vaccinia Virus protein VP39"/>
    <property type="match status" value="1"/>
</dbReference>
<dbReference type="GO" id="GO:0008610">
    <property type="term" value="P:lipid biosynthetic process"/>
    <property type="evidence" value="ECO:0007669"/>
    <property type="project" value="InterPro"/>
</dbReference>
<dbReference type="AlphaFoldDB" id="A0A1H7JGH6"/>
<dbReference type="InterPro" id="IPR050723">
    <property type="entry name" value="CFA/CMAS"/>
</dbReference>
<proteinExistence type="inferred from homology"/>
<dbReference type="PIRSF" id="PIRSF003085">
    <property type="entry name" value="CMAS"/>
    <property type="match status" value="1"/>
</dbReference>
<keyword evidence="5" id="KW-0443">Lipid metabolism</keyword>
<dbReference type="EMBL" id="FNZQ01000001">
    <property type="protein sequence ID" value="SEK73542.1"/>
    <property type="molecule type" value="Genomic_DNA"/>
</dbReference>
<keyword evidence="4" id="KW-0949">S-adenosyl-L-methionine</keyword>
<dbReference type="PANTHER" id="PTHR43667:SF1">
    <property type="entry name" value="CYCLOPROPANE-FATTY-ACYL-PHOSPHOLIPID SYNTHASE"/>
    <property type="match status" value="1"/>
</dbReference>
<evidence type="ECO:0000256" key="2">
    <source>
        <dbReference type="ARBA" id="ARBA00022603"/>
    </source>
</evidence>
<accession>A0A1H7JGH6</accession>
<dbReference type="InterPro" id="IPR029063">
    <property type="entry name" value="SAM-dependent_MTases_sf"/>
</dbReference>
<dbReference type="OrthoDB" id="9782855at2"/>
<sequence length="401" mass="45631">MWQSIVLTMLKRLSRKGQLTAIMPDGTRHVFGSGNNGPSITLKLTDESRLRDLVRNPELAMGEAYMDGTLTVEEGTLREMFTLFAINGGRSIMPPLIAAGYRARFAIRRVMQANDPRKSRTNVAHHYDLGDDFYALFLDDDRQYSCAYFREPEMTLEQAQQAKKDHIAAKLRIEPGMRVLDIGCGWGGMALTLARDYGAHVTGVTLSENQHATATARAKEAGLTDQIDFRLQDYRNLSGRYDRIVSVGMLEHVGVPQYATYFNKVDDLLTDDGVALIHSIGRCGPPTTTSGWLAKYIFPGGYTPSLSELLPSIEATRLWQGDIEVWRGHYAETLRHWQDRFEANIDTVLAMYDDRFIRMWRYYLVAAEVSFDAYSHVVYQIQLAKRRETVPNTRDYLYTDR</sequence>
<dbReference type="GO" id="GO:0008168">
    <property type="term" value="F:methyltransferase activity"/>
    <property type="evidence" value="ECO:0007669"/>
    <property type="project" value="UniProtKB-KW"/>
</dbReference>
<evidence type="ECO:0000313" key="7">
    <source>
        <dbReference type="EMBL" id="SEK73542.1"/>
    </source>
</evidence>
<evidence type="ECO:0000259" key="6">
    <source>
        <dbReference type="Pfam" id="PF25371"/>
    </source>
</evidence>
<organism evidence="7 8">
    <name type="scientific">Jannaschia helgolandensis</name>
    <dbReference type="NCBI Taxonomy" id="188906"/>
    <lineage>
        <taxon>Bacteria</taxon>
        <taxon>Pseudomonadati</taxon>
        <taxon>Pseudomonadota</taxon>
        <taxon>Alphaproteobacteria</taxon>
        <taxon>Rhodobacterales</taxon>
        <taxon>Roseobacteraceae</taxon>
        <taxon>Jannaschia</taxon>
    </lineage>
</organism>
<dbReference type="GO" id="GO:0032259">
    <property type="term" value="P:methylation"/>
    <property type="evidence" value="ECO:0007669"/>
    <property type="project" value="UniProtKB-KW"/>
</dbReference>
<dbReference type="Proteomes" id="UP000199283">
    <property type="component" value="Unassembled WGS sequence"/>
</dbReference>
<evidence type="ECO:0000313" key="8">
    <source>
        <dbReference type="Proteomes" id="UP000199283"/>
    </source>
</evidence>
<keyword evidence="3" id="KW-0808">Transferase</keyword>
<dbReference type="RefSeq" id="WP_092760887.1">
    <property type="nucleotide sequence ID" value="NZ_FNZQ01000001.1"/>
</dbReference>
<gene>
    <name evidence="7" type="ORF">SAMN04488526_1353</name>
</gene>
<keyword evidence="2" id="KW-0489">Methyltransferase</keyword>
<reference evidence="7 8" key="1">
    <citation type="submission" date="2016-10" db="EMBL/GenBank/DDBJ databases">
        <authorList>
            <person name="de Groot N.N."/>
        </authorList>
    </citation>
    <scope>NUCLEOTIDE SEQUENCE [LARGE SCALE GENOMIC DNA]</scope>
    <source>
        <strain evidence="7 8">DSM 14858</strain>
    </source>
</reference>
<dbReference type="Pfam" id="PF02353">
    <property type="entry name" value="CMAS"/>
    <property type="match status" value="1"/>
</dbReference>
<keyword evidence="8" id="KW-1185">Reference proteome</keyword>
<dbReference type="STRING" id="188906.SAMN04488526_1353"/>
<dbReference type="Pfam" id="PF25371">
    <property type="entry name" value="DUF7884"/>
    <property type="match status" value="1"/>
</dbReference>
<dbReference type="PANTHER" id="PTHR43667">
    <property type="entry name" value="CYCLOPROPANE-FATTY-ACYL-PHOSPHOLIPID SYNTHASE"/>
    <property type="match status" value="1"/>
</dbReference>
<evidence type="ECO:0000256" key="4">
    <source>
        <dbReference type="ARBA" id="ARBA00022691"/>
    </source>
</evidence>
<dbReference type="CDD" id="cd02440">
    <property type="entry name" value="AdoMet_MTases"/>
    <property type="match status" value="1"/>
</dbReference>
<comment type="similarity">
    <text evidence="1">Belongs to the CFA/CMAS family.</text>
</comment>
<name>A0A1H7JGH6_9RHOB</name>
<evidence type="ECO:0000256" key="1">
    <source>
        <dbReference type="ARBA" id="ARBA00010815"/>
    </source>
</evidence>
<feature type="domain" description="DUF7884" evidence="6">
    <location>
        <begin position="23"/>
        <end position="82"/>
    </location>
</feature>
<evidence type="ECO:0000256" key="5">
    <source>
        <dbReference type="ARBA" id="ARBA00023098"/>
    </source>
</evidence>
<dbReference type="SUPFAM" id="SSF53335">
    <property type="entry name" value="S-adenosyl-L-methionine-dependent methyltransferases"/>
    <property type="match status" value="1"/>
</dbReference>
<dbReference type="InterPro" id="IPR057206">
    <property type="entry name" value="DUF7884"/>
</dbReference>
<protein>
    <submittedName>
        <fullName evidence="7">Cyclopropane-fatty-acyl-phospholipid synthase</fullName>
    </submittedName>
</protein>